<reference evidence="14" key="2">
    <citation type="submission" date="2025-09" db="UniProtKB">
        <authorList>
            <consortium name="Ensembl"/>
        </authorList>
    </citation>
    <scope>IDENTIFICATION</scope>
</reference>
<accession>A0A8C5SK58</accession>
<dbReference type="Pfam" id="PF13853">
    <property type="entry name" value="7tm_4"/>
    <property type="match status" value="1"/>
</dbReference>
<dbReference type="FunFam" id="1.20.1070.10:FF:000005">
    <property type="entry name" value="Olfactory receptor"/>
    <property type="match status" value="1"/>
</dbReference>
<keyword evidence="3 12" id="KW-0716">Sensory transduction</keyword>
<keyword evidence="9 11" id="KW-0675">Receptor</keyword>
<keyword evidence="4 11" id="KW-0812">Transmembrane</keyword>
<keyword evidence="6 12" id="KW-1133">Transmembrane helix</keyword>
<dbReference type="Ensembl" id="ENSLLTT00000020512.1">
    <property type="protein sequence ID" value="ENSLLTP00000019784.1"/>
    <property type="gene ID" value="ENSLLTG00000014849.1"/>
</dbReference>
<dbReference type="PROSITE" id="PS00237">
    <property type="entry name" value="G_PROTEIN_RECEP_F1_1"/>
    <property type="match status" value="1"/>
</dbReference>
<feature type="transmembrane region" description="Helical" evidence="12">
    <location>
        <begin position="120"/>
        <end position="141"/>
    </location>
</feature>
<dbReference type="Proteomes" id="UP000694406">
    <property type="component" value="Unplaced"/>
</dbReference>
<evidence type="ECO:0000256" key="5">
    <source>
        <dbReference type="ARBA" id="ARBA00022725"/>
    </source>
</evidence>
<dbReference type="Gene3D" id="1.20.1070.10">
    <property type="entry name" value="Rhodopsin 7-helix transmembrane proteins"/>
    <property type="match status" value="1"/>
</dbReference>
<feature type="transmembrane region" description="Helical" evidence="12">
    <location>
        <begin position="258"/>
        <end position="280"/>
    </location>
</feature>
<dbReference type="PROSITE" id="PS50262">
    <property type="entry name" value="G_PROTEIN_RECEP_F1_2"/>
    <property type="match status" value="1"/>
</dbReference>
<dbReference type="GO" id="GO:0004930">
    <property type="term" value="F:G protein-coupled receptor activity"/>
    <property type="evidence" value="ECO:0007669"/>
    <property type="project" value="UniProtKB-KW"/>
</dbReference>
<proteinExistence type="inferred from homology"/>
<comment type="subcellular location">
    <subcellularLocation>
        <location evidence="1 12">Cell membrane</location>
        <topology evidence="1 12">Multi-pass membrane protein</topology>
    </subcellularLocation>
</comment>
<evidence type="ECO:0000256" key="8">
    <source>
        <dbReference type="ARBA" id="ARBA00023136"/>
    </source>
</evidence>
<comment type="similarity">
    <text evidence="11">Belongs to the G-protein coupled receptor 1 family.</text>
</comment>
<keyword evidence="10 11" id="KW-0807">Transducer</keyword>
<evidence type="ECO:0000256" key="4">
    <source>
        <dbReference type="ARBA" id="ARBA00022692"/>
    </source>
</evidence>
<evidence type="ECO:0000256" key="10">
    <source>
        <dbReference type="ARBA" id="ARBA00023224"/>
    </source>
</evidence>
<evidence type="ECO:0000256" key="12">
    <source>
        <dbReference type="RuleBase" id="RU363047"/>
    </source>
</evidence>
<evidence type="ECO:0000256" key="6">
    <source>
        <dbReference type="ARBA" id="ARBA00022989"/>
    </source>
</evidence>
<evidence type="ECO:0000256" key="3">
    <source>
        <dbReference type="ARBA" id="ARBA00022606"/>
    </source>
</evidence>
<dbReference type="SUPFAM" id="SSF81321">
    <property type="entry name" value="Family A G protein-coupled receptor-like"/>
    <property type="match status" value="1"/>
</dbReference>
<reference evidence="14" key="1">
    <citation type="submission" date="2025-08" db="UniProtKB">
        <authorList>
            <consortium name="Ensembl"/>
        </authorList>
    </citation>
    <scope>IDENTIFICATION</scope>
</reference>
<evidence type="ECO:0000259" key="13">
    <source>
        <dbReference type="PROSITE" id="PS50262"/>
    </source>
</evidence>
<evidence type="ECO:0000256" key="1">
    <source>
        <dbReference type="ARBA" id="ARBA00004651"/>
    </source>
</evidence>
<keyword evidence="8 12" id="KW-0472">Membrane</keyword>
<name>A0A8C5SK58_LATLA</name>
<dbReference type="PRINTS" id="PR00237">
    <property type="entry name" value="GPCRRHODOPSN"/>
</dbReference>
<keyword evidence="15" id="KW-1185">Reference proteome</keyword>
<keyword evidence="2 12" id="KW-1003">Cell membrane</keyword>
<feature type="transmembrane region" description="Helical" evidence="12">
    <location>
        <begin position="295"/>
        <end position="314"/>
    </location>
</feature>
<dbReference type="InterPro" id="IPR000725">
    <property type="entry name" value="Olfact_rcpt"/>
</dbReference>
<organism evidence="14 15">
    <name type="scientific">Laticauda laticaudata</name>
    <name type="common">Blue-ringed sea krait</name>
    <name type="synonym">Blue-lipped sea krait</name>
    <dbReference type="NCBI Taxonomy" id="8630"/>
    <lineage>
        <taxon>Eukaryota</taxon>
        <taxon>Metazoa</taxon>
        <taxon>Chordata</taxon>
        <taxon>Craniata</taxon>
        <taxon>Vertebrata</taxon>
        <taxon>Euteleostomi</taxon>
        <taxon>Lepidosauria</taxon>
        <taxon>Squamata</taxon>
        <taxon>Bifurcata</taxon>
        <taxon>Unidentata</taxon>
        <taxon>Episquamata</taxon>
        <taxon>Toxicofera</taxon>
        <taxon>Serpentes</taxon>
        <taxon>Colubroidea</taxon>
        <taxon>Elapidae</taxon>
        <taxon>Laticaudinae</taxon>
        <taxon>Laticauda</taxon>
    </lineage>
</organism>
<feature type="transmembrane region" description="Helical" evidence="12">
    <location>
        <begin position="161"/>
        <end position="184"/>
    </location>
</feature>
<evidence type="ECO:0000313" key="15">
    <source>
        <dbReference type="Proteomes" id="UP000694406"/>
    </source>
</evidence>
<dbReference type="PANTHER" id="PTHR26453">
    <property type="entry name" value="OLFACTORY RECEPTOR"/>
    <property type="match status" value="1"/>
</dbReference>
<protein>
    <recommendedName>
        <fullName evidence="12">Olfactory receptor</fullName>
    </recommendedName>
</protein>
<sequence>MKPVYWKSKIISAGFAWLAHVMELCNQSSVAEFVLLGLAEGDMTETMLFVLFLVIYLITLVGNCTIVMLIRVEHRLHTPMYFFLLHLSLLDICYSTVTIPQMLVHLLSRHKAISFVRCAFQMYIFVVFGNAECVLMSLMAYDRYVAICHPLHYTSIINWHFCSWTTGAAWLSGFLNSLIVNAFALRLPYCIQNRINQFFCEVLAMIKLASGDSSEAEIAVFVFGSLLLLLPFILIAASYARIGIAILHIRSAEGQYRAISTCGSHLLVVSLFYGTALFAYMRPSSVSSATGQDKAVSVFYTMVTPMMNPLIYSLRNKEVKGALRKLLSKKTTAPNM</sequence>
<feature type="transmembrane region" description="Helical" evidence="12">
    <location>
        <begin position="81"/>
        <end position="100"/>
    </location>
</feature>
<dbReference type="InterPro" id="IPR000276">
    <property type="entry name" value="GPCR_Rhodpsn"/>
</dbReference>
<keyword evidence="7 11" id="KW-0297">G-protein coupled receptor</keyword>
<evidence type="ECO:0000256" key="2">
    <source>
        <dbReference type="ARBA" id="ARBA00022475"/>
    </source>
</evidence>
<feature type="transmembrane region" description="Helical" evidence="12">
    <location>
        <begin position="47"/>
        <end position="69"/>
    </location>
</feature>
<evidence type="ECO:0000256" key="9">
    <source>
        <dbReference type="ARBA" id="ARBA00023170"/>
    </source>
</evidence>
<dbReference type="GeneTree" id="ENSGT01140000282496"/>
<dbReference type="AlphaFoldDB" id="A0A8C5SK58"/>
<keyword evidence="5 12" id="KW-0552">Olfaction</keyword>
<dbReference type="CDD" id="cd15225">
    <property type="entry name" value="7tmA_OR10A-like"/>
    <property type="match status" value="1"/>
</dbReference>
<evidence type="ECO:0000313" key="14">
    <source>
        <dbReference type="Ensembl" id="ENSLLTP00000019784.1"/>
    </source>
</evidence>
<dbReference type="InterPro" id="IPR017452">
    <property type="entry name" value="GPCR_Rhodpsn_7TM"/>
</dbReference>
<dbReference type="GO" id="GO:0004984">
    <property type="term" value="F:olfactory receptor activity"/>
    <property type="evidence" value="ECO:0007669"/>
    <property type="project" value="InterPro"/>
</dbReference>
<evidence type="ECO:0000256" key="11">
    <source>
        <dbReference type="RuleBase" id="RU000688"/>
    </source>
</evidence>
<dbReference type="GO" id="GO:0005886">
    <property type="term" value="C:plasma membrane"/>
    <property type="evidence" value="ECO:0007669"/>
    <property type="project" value="UniProtKB-SubCell"/>
</dbReference>
<evidence type="ECO:0000256" key="7">
    <source>
        <dbReference type="ARBA" id="ARBA00023040"/>
    </source>
</evidence>
<feature type="transmembrane region" description="Helical" evidence="12">
    <location>
        <begin position="218"/>
        <end position="237"/>
    </location>
</feature>
<dbReference type="PRINTS" id="PR00245">
    <property type="entry name" value="OLFACTORYR"/>
</dbReference>
<feature type="domain" description="G-protein coupled receptors family 1 profile" evidence="13">
    <location>
        <begin position="62"/>
        <end position="312"/>
    </location>
</feature>